<dbReference type="GO" id="GO:0016706">
    <property type="term" value="F:2-oxoglutarate-dependent dioxygenase activity"/>
    <property type="evidence" value="ECO:0007669"/>
    <property type="project" value="UniProtKB-ARBA"/>
</dbReference>
<evidence type="ECO:0000256" key="8">
    <source>
        <dbReference type="ARBA" id="ARBA00023241"/>
    </source>
</evidence>
<dbReference type="Gene3D" id="2.60.120.330">
    <property type="entry name" value="B-lactam Antibiotic, Isopenicillin N Synthase, Chain"/>
    <property type="match status" value="1"/>
</dbReference>
<keyword evidence="8" id="KW-0284">Flavonoid biosynthesis</keyword>
<dbReference type="PANTHER" id="PTHR47991">
    <property type="entry name" value="OXOGLUTARATE/IRON-DEPENDENT DIOXYGENASE"/>
    <property type="match status" value="1"/>
</dbReference>
<evidence type="ECO:0000256" key="2">
    <source>
        <dbReference type="ARBA" id="ARBA00004966"/>
    </source>
</evidence>
<comment type="pathway">
    <text evidence="2">Secondary metabolite biosynthesis; flavonoid biosynthesis.</text>
</comment>
<dbReference type="FunFam" id="2.60.120.330:FF:000016">
    <property type="entry name" value="Naringenin,2-oxoglutarate 3-dioxygenase"/>
    <property type="match status" value="1"/>
</dbReference>
<dbReference type="GO" id="GO:0046872">
    <property type="term" value="F:metal ion binding"/>
    <property type="evidence" value="ECO:0007669"/>
    <property type="project" value="UniProtKB-KW"/>
</dbReference>
<organism evidence="11">
    <name type="scientific">Solanum chilense</name>
    <name type="common">Tomato</name>
    <name type="synonym">Lycopersicon chilense</name>
    <dbReference type="NCBI Taxonomy" id="4083"/>
    <lineage>
        <taxon>Eukaryota</taxon>
        <taxon>Viridiplantae</taxon>
        <taxon>Streptophyta</taxon>
        <taxon>Embryophyta</taxon>
        <taxon>Tracheophyta</taxon>
        <taxon>Spermatophyta</taxon>
        <taxon>Magnoliopsida</taxon>
        <taxon>eudicotyledons</taxon>
        <taxon>Gunneridae</taxon>
        <taxon>Pentapetalae</taxon>
        <taxon>asterids</taxon>
        <taxon>lamiids</taxon>
        <taxon>Solanales</taxon>
        <taxon>Solanaceae</taxon>
        <taxon>Solanoideae</taxon>
        <taxon>Solaneae</taxon>
        <taxon>Solanum</taxon>
        <taxon>Solanum subgen. Lycopersicon</taxon>
    </lineage>
</organism>
<comment type="caution">
    <text evidence="11">The sequence shown here is derived from an EMBL/GenBank/DDBJ whole genome shotgun (WGS) entry which is preliminary data.</text>
</comment>
<dbReference type="GO" id="GO:0002238">
    <property type="term" value="P:response to molecule of fungal origin"/>
    <property type="evidence" value="ECO:0007669"/>
    <property type="project" value="UniProtKB-ARBA"/>
</dbReference>
<dbReference type="InterPro" id="IPR026992">
    <property type="entry name" value="DIOX_N"/>
</dbReference>
<dbReference type="InterPro" id="IPR005123">
    <property type="entry name" value="Oxoglu/Fe-dep_dioxygenase_dom"/>
</dbReference>
<comment type="similarity">
    <text evidence="3 9">Belongs to the iron/ascorbate-dependent oxidoreductase family.</text>
</comment>
<dbReference type="EMBL" id="RXGB01001775">
    <property type="protein sequence ID" value="TMW97571.1"/>
    <property type="molecule type" value="Genomic_DNA"/>
</dbReference>
<dbReference type="GO" id="GO:0009813">
    <property type="term" value="P:flavonoid biosynthetic process"/>
    <property type="evidence" value="ECO:0007669"/>
    <property type="project" value="UniProtKB-KW"/>
</dbReference>
<comment type="cofactor">
    <cofactor evidence="1">
        <name>L-ascorbate</name>
        <dbReference type="ChEBI" id="CHEBI:38290"/>
    </cofactor>
</comment>
<keyword evidence="4 9" id="KW-0479">Metal-binding</keyword>
<evidence type="ECO:0000256" key="1">
    <source>
        <dbReference type="ARBA" id="ARBA00001961"/>
    </source>
</evidence>
<dbReference type="GO" id="GO:0009805">
    <property type="term" value="P:coumarin biosynthetic process"/>
    <property type="evidence" value="ECO:0007669"/>
    <property type="project" value="UniProtKB-ARBA"/>
</dbReference>
<dbReference type="SUPFAM" id="SSF51197">
    <property type="entry name" value="Clavaminate synthase-like"/>
    <property type="match status" value="1"/>
</dbReference>
<dbReference type="PROSITE" id="PS51471">
    <property type="entry name" value="FE2OG_OXY"/>
    <property type="match status" value="1"/>
</dbReference>
<proteinExistence type="inferred from homology"/>
<evidence type="ECO:0000313" key="11">
    <source>
        <dbReference type="EMBL" id="TMW97571.1"/>
    </source>
</evidence>
<evidence type="ECO:0000256" key="9">
    <source>
        <dbReference type="RuleBase" id="RU003682"/>
    </source>
</evidence>
<accession>A0A6N2BX41</accession>
<reference evidence="11" key="1">
    <citation type="submission" date="2019-05" db="EMBL/GenBank/DDBJ databases">
        <title>The de novo reference genome and transcriptome assemblies of the wild tomato species Solanum chilense.</title>
        <authorList>
            <person name="Stam R."/>
            <person name="Nosenko T."/>
            <person name="Hoerger A.C."/>
            <person name="Stephan W."/>
            <person name="Seidel M.A."/>
            <person name="Kuhn J.M.M."/>
            <person name="Haberer G."/>
            <person name="Tellier A."/>
        </authorList>
    </citation>
    <scope>NUCLEOTIDE SEQUENCE</scope>
    <source>
        <tissue evidence="11">Mature leaves</tissue>
    </source>
</reference>
<evidence type="ECO:0000256" key="3">
    <source>
        <dbReference type="ARBA" id="ARBA00008056"/>
    </source>
</evidence>
<protein>
    <recommendedName>
        <fullName evidence="10">Fe2OG dioxygenase domain-containing protein</fullName>
    </recommendedName>
</protein>
<dbReference type="Pfam" id="PF14226">
    <property type="entry name" value="DIOX_N"/>
    <property type="match status" value="1"/>
</dbReference>
<dbReference type="AlphaFoldDB" id="A0A6N2BX41"/>
<gene>
    <name evidence="11" type="ORF">EJD97_005297</name>
</gene>
<sequence>MAPSTLTALANEKTLETSFIRDEEERPKVAYNKFSDEIPVISLQGIDDVNGRRSEICEKIVNACEDWGVFQVIDHGVDAQLISQMTKLAKEFFDLPPHEKLRFDMSGGKKGGFIVSSHLQGEVVQDWREIVTYFSYPIRARDYSRWPDKPQGWIGVTEKYSEKLMDLGCKLLEVLSEAMGLEKEALTKACVDMDQKVVVNFYPKCPEPDLTLGLKRHTDPGTITLLLQDQVGGLQATKDNGKTWITVQPVEGAFVVNLGDHGHYLSNGRFKNADHQAVVNSNSSRLSIATFQNPAPDAKVYPLKIREGEKSIMDEPITFAEMYRRKMSKDLELARLKKLAKEEKIQTEEAKLESKPIEEILA</sequence>
<evidence type="ECO:0000256" key="7">
    <source>
        <dbReference type="ARBA" id="ARBA00023004"/>
    </source>
</evidence>
<evidence type="ECO:0000259" key="10">
    <source>
        <dbReference type="PROSITE" id="PS51471"/>
    </source>
</evidence>
<dbReference type="Pfam" id="PF03171">
    <property type="entry name" value="2OG-FeII_Oxy"/>
    <property type="match status" value="1"/>
</dbReference>
<dbReference type="InterPro" id="IPR050295">
    <property type="entry name" value="Plant_2OG-oxidoreductases"/>
</dbReference>
<feature type="domain" description="Fe2OG dioxygenase" evidence="10">
    <location>
        <begin position="190"/>
        <end position="294"/>
    </location>
</feature>
<keyword evidence="7 9" id="KW-0408">Iron</keyword>
<evidence type="ECO:0000256" key="5">
    <source>
        <dbReference type="ARBA" id="ARBA00022896"/>
    </source>
</evidence>
<name>A0A6N2BX41_SOLCI</name>
<evidence type="ECO:0000256" key="6">
    <source>
        <dbReference type="ARBA" id="ARBA00023002"/>
    </source>
</evidence>
<dbReference type="InterPro" id="IPR044861">
    <property type="entry name" value="IPNS-like_FE2OG_OXY"/>
</dbReference>
<evidence type="ECO:0000256" key="4">
    <source>
        <dbReference type="ARBA" id="ARBA00022723"/>
    </source>
</evidence>
<keyword evidence="5" id="KW-0847">Vitamin C</keyword>
<dbReference type="InterPro" id="IPR027443">
    <property type="entry name" value="IPNS-like_sf"/>
</dbReference>
<keyword evidence="6 9" id="KW-0560">Oxidoreductase</keyword>
<dbReference type="GO" id="GO:0031418">
    <property type="term" value="F:L-ascorbic acid binding"/>
    <property type="evidence" value="ECO:0007669"/>
    <property type="project" value="UniProtKB-KW"/>
</dbReference>